<evidence type="ECO:0000256" key="2">
    <source>
        <dbReference type="ARBA" id="ARBA00023242"/>
    </source>
</evidence>
<reference evidence="4 5" key="1">
    <citation type="submission" date="2020-06" db="EMBL/GenBank/DDBJ databases">
        <title>The yeast mating-type switching endonuclease HO is a domesticated member of an unorthodox homing genetic element family.</title>
        <authorList>
            <person name="Coughlan A.Y."/>
            <person name="Lombardi L."/>
            <person name="Braun-Galleani S."/>
            <person name="Martos A.R."/>
            <person name="Galeote V."/>
            <person name="Bigey F."/>
            <person name="Dequin S."/>
            <person name="Byrne K.P."/>
            <person name="Wolfe K.H."/>
        </authorList>
    </citation>
    <scope>NUCLEOTIDE SEQUENCE [LARGE SCALE GENOMIC DNA]</scope>
    <source>
        <strain evidence="4 5">CBS2947</strain>
    </source>
</reference>
<dbReference type="AlphaFoldDB" id="A0A7H9HN31"/>
<dbReference type="GO" id="GO:0008270">
    <property type="term" value="F:zinc ion binding"/>
    <property type="evidence" value="ECO:0007669"/>
    <property type="project" value="InterPro"/>
</dbReference>
<dbReference type="GO" id="GO:0045944">
    <property type="term" value="P:positive regulation of transcription by RNA polymerase II"/>
    <property type="evidence" value="ECO:0007669"/>
    <property type="project" value="TreeGrafter"/>
</dbReference>
<dbReference type="SMART" id="SM00066">
    <property type="entry name" value="GAL4"/>
    <property type="match status" value="1"/>
</dbReference>
<dbReference type="CDD" id="cd00067">
    <property type="entry name" value="GAL4"/>
    <property type="match status" value="1"/>
</dbReference>
<dbReference type="Proteomes" id="UP000510647">
    <property type="component" value="Chromosome 2"/>
</dbReference>
<dbReference type="PANTHER" id="PTHR37534:SF7">
    <property type="entry name" value="TRANSCRIPTIONAL ACTIVATOR PROTEIN UGA3"/>
    <property type="match status" value="1"/>
</dbReference>
<keyword evidence="2" id="KW-0539">Nucleus</keyword>
<gene>
    <name evidence="4" type="ORF">HG537_0B05310</name>
</gene>
<dbReference type="InterPro" id="IPR036864">
    <property type="entry name" value="Zn2-C6_fun-type_DNA-bd_sf"/>
</dbReference>
<dbReference type="GO" id="GO:0005634">
    <property type="term" value="C:nucleus"/>
    <property type="evidence" value="ECO:0007669"/>
    <property type="project" value="UniProtKB-SubCell"/>
</dbReference>
<dbReference type="PANTHER" id="PTHR37534">
    <property type="entry name" value="TRANSCRIPTIONAL ACTIVATOR PROTEIN UGA3"/>
    <property type="match status" value="1"/>
</dbReference>
<dbReference type="PROSITE" id="PS00463">
    <property type="entry name" value="ZN2_CY6_FUNGAL_1"/>
    <property type="match status" value="1"/>
</dbReference>
<evidence type="ECO:0000313" key="5">
    <source>
        <dbReference type="Proteomes" id="UP000510647"/>
    </source>
</evidence>
<dbReference type="GO" id="GO:0000976">
    <property type="term" value="F:transcription cis-regulatory region binding"/>
    <property type="evidence" value="ECO:0007669"/>
    <property type="project" value="TreeGrafter"/>
</dbReference>
<protein>
    <recommendedName>
        <fullName evidence="3">Zn(2)-C6 fungal-type domain-containing protein</fullName>
    </recommendedName>
</protein>
<dbReference type="Gene3D" id="4.10.240.10">
    <property type="entry name" value="Zn(2)-C6 fungal-type DNA-binding domain"/>
    <property type="match status" value="1"/>
</dbReference>
<accession>A0A7H9HN31</accession>
<dbReference type="InterPro" id="IPR001138">
    <property type="entry name" value="Zn2Cys6_DnaBD"/>
</dbReference>
<dbReference type="Pfam" id="PF11951">
    <property type="entry name" value="Fungal_trans_2"/>
    <property type="match status" value="1"/>
</dbReference>
<sequence length="561" mass="63833">MLDGGRGVVSATGLATVSSRKHSRTGCVTCKVRKKRCSEHKPVCNDCKRLGFSCVYLPKAVDRHVALRYRNQVERELLCHKTGRRRPGAAAAAPPAPAIDDYVSLEYVSLDQQRALTAPVLLELEPAAVHLYNYYRSHLAQIVSIAPERQNYYLQVFLPMAHQHSGILYGIMAWSAHHLSISAENGETEGIRDQKYLELANKYTLESLQRLREDQASSPNFLWSLAQVLILCAAEICQGDVNKWKVLLRFGAGLIEQHVGKDICKVFSHRSLAGKMPGLDLTTRYWLLANFIYHDIMCSQGTFFPTEQYRRALCPRDGANSMPSISSVGQDPQSEKLHLDPLNGINRPILLYLGDINNLTRKMKLGPLPFNKDHPHFKTYMAEALSLEAGLHQLVPDNVDLKLYQEGPEDHELCLQLFQLMQTSALIHLKTSCLKYSKYCMEIQYLWMQLSENLQRVLGTKLEGSLCFPMFICGITCTDQQQRDLMEARFNDIMKRYKCYNFQRARTIVRKIWKYEYTDFPASATSRTSSTTSGDDNASFNVSTKDWYDIVDEMGWDISFA</sequence>
<dbReference type="GO" id="GO:0000981">
    <property type="term" value="F:DNA-binding transcription factor activity, RNA polymerase II-specific"/>
    <property type="evidence" value="ECO:0007669"/>
    <property type="project" value="InterPro"/>
</dbReference>
<keyword evidence="5" id="KW-1185">Reference proteome</keyword>
<organism evidence="4 5">
    <name type="scientific">Torulaspora globosa</name>
    <dbReference type="NCBI Taxonomy" id="48254"/>
    <lineage>
        <taxon>Eukaryota</taxon>
        <taxon>Fungi</taxon>
        <taxon>Dikarya</taxon>
        <taxon>Ascomycota</taxon>
        <taxon>Saccharomycotina</taxon>
        <taxon>Saccharomycetes</taxon>
        <taxon>Saccharomycetales</taxon>
        <taxon>Saccharomycetaceae</taxon>
        <taxon>Torulaspora</taxon>
    </lineage>
</organism>
<dbReference type="SUPFAM" id="SSF57701">
    <property type="entry name" value="Zn2/Cys6 DNA-binding domain"/>
    <property type="match status" value="1"/>
</dbReference>
<evidence type="ECO:0000313" key="4">
    <source>
        <dbReference type="EMBL" id="QLQ79184.1"/>
    </source>
</evidence>
<dbReference type="PROSITE" id="PS50048">
    <property type="entry name" value="ZN2_CY6_FUNGAL_2"/>
    <property type="match status" value="1"/>
</dbReference>
<proteinExistence type="predicted"/>
<dbReference type="OrthoDB" id="5419315at2759"/>
<feature type="domain" description="Zn(2)-C6 fungal-type" evidence="3">
    <location>
        <begin position="26"/>
        <end position="56"/>
    </location>
</feature>
<dbReference type="InterPro" id="IPR021858">
    <property type="entry name" value="Fun_TF"/>
</dbReference>
<dbReference type="EMBL" id="CP059268">
    <property type="protein sequence ID" value="QLQ79184.1"/>
    <property type="molecule type" value="Genomic_DNA"/>
</dbReference>
<evidence type="ECO:0000259" key="3">
    <source>
        <dbReference type="PROSITE" id="PS50048"/>
    </source>
</evidence>
<evidence type="ECO:0000256" key="1">
    <source>
        <dbReference type="ARBA" id="ARBA00004123"/>
    </source>
</evidence>
<name>A0A7H9HN31_9SACH</name>
<dbReference type="Pfam" id="PF00172">
    <property type="entry name" value="Zn_clus"/>
    <property type="match status" value="1"/>
</dbReference>
<comment type="subcellular location">
    <subcellularLocation>
        <location evidence="1">Nucleus</location>
    </subcellularLocation>
</comment>